<comment type="subcellular location">
    <subcellularLocation>
        <location evidence="1">Periplasm</location>
    </subcellularLocation>
</comment>
<dbReference type="Gene3D" id="1.50.10.100">
    <property type="entry name" value="Chondroitin AC/alginate lyase"/>
    <property type="match status" value="1"/>
</dbReference>
<proteinExistence type="predicted"/>
<dbReference type="GO" id="GO:0016829">
    <property type="term" value="F:lyase activity"/>
    <property type="evidence" value="ECO:0007669"/>
    <property type="project" value="UniProtKB-KW"/>
</dbReference>
<dbReference type="Proteomes" id="UP000637359">
    <property type="component" value="Unassembled WGS sequence"/>
</dbReference>
<dbReference type="EMBL" id="JACOOL010000001">
    <property type="protein sequence ID" value="MBC5635725.1"/>
    <property type="molecule type" value="Genomic_DNA"/>
</dbReference>
<dbReference type="Gene3D" id="2.70.98.70">
    <property type="match status" value="1"/>
</dbReference>
<evidence type="ECO:0000313" key="8">
    <source>
        <dbReference type="Proteomes" id="UP000637359"/>
    </source>
</evidence>
<evidence type="ECO:0000256" key="1">
    <source>
        <dbReference type="ARBA" id="ARBA00004418"/>
    </source>
</evidence>
<dbReference type="PANTHER" id="PTHR39210">
    <property type="entry name" value="HEPARIN-SULFATE LYASE"/>
    <property type="match status" value="1"/>
</dbReference>
<dbReference type="Pfam" id="PF07940">
    <property type="entry name" value="Hepar_II_III_C"/>
    <property type="match status" value="1"/>
</dbReference>
<keyword evidence="4" id="KW-0456">Lyase</keyword>
<evidence type="ECO:0000259" key="6">
    <source>
        <dbReference type="Pfam" id="PF16889"/>
    </source>
</evidence>
<dbReference type="PANTHER" id="PTHR39210:SF1">
    <property type="entry name" value="HEPARIN-SULFATE LYASE"/>
    <property type="match status" value="1"/>
</dbReference>
<reference evidence="7" key="1">
    <citation type="submission" date="2020-08" db="EMBL/GenBank/DDBJ databases">
        <title>Genome public.</title>
        <authorList>
            <person name="Liu C."/>
            <person name="Sun Q."/>
        </authorList>
    </citation>
    <scope>NUCLEOTIDE SEQUENCE</scope>
    <source>
        <strain evidence="7">BX22</strain>
    </source>
</reference>
<keyword evidence="3" id="KW-0574">Periplasm</keyword>
<accession>A0A923L3K2</accession>
<dbReference type="Pfam" id="PF16889">
    <property type="entry name" value="Hepar_II_III_N"/>
    <property type="match status" value="1"/>
</dbReference>
<dbReference type="InterPro" id="IPR031680">
    <property type="entry name" value="Hepar_II_III_N"/>
</dbReference>
<feature type="domain" description="Heparinase II/III-like C-terminal" evidence="5">
    <location>
        <begin position="321"/>
        <end position="541"/>
    </location>
</feature>
<protein>
    <submittedName>
        <fullName evidence="7">Heparinase II/III family protein</fullName>
    </submittedName>
</protein>
<dbReference type="InterPro" id="IPR008929">
    <property type="entry name" value="Chondroitin_lyas"/>
</dbReference>
<feature type="domain" description="Heparin-sulfate lyase N-terminal" evidence="6">
    <location>
        <begin position="17"/>
        <end position="318"/>
    </location>
</feature>
<gene>
    <name evidence="7" type="ORF">H8S33_02685</name>
</gene>
<keyword evidence="2" id="KW-0732">Signal</keyword>
<evidence type="ECO:0000256" key="4">
    <source>
        <dbReference type="ARBA" id="ARBA00023239"/>
    </source>
</evidence>
<keyword evidence="8" id="KW-1185">Reference proteome</keyword>
<comment type="caution">
    <text evidence="7">The sequence shown here is derived from an EMBL/GenBank/DDBJ whole genome shotgun (WGS) entry which is preliminary data.</text>
</comment>
<dbReference type="RefSeq" id="WP_186868411.1">
    <property type="nucleotide sequence ID" value="NZ_JACOOL010000001.1"/>
</dbReference>
<dbReference type="InterPro" id="IPR012480">
    <property type="entry name" value="Hepar_II_III_C"/>
</dbReference>
<evidence type="ECO:0000259" key="5">
    <source>
        <dbReference type="Pfam" id="PF07940"/>
    </source>
</evidence>
<dbReference type="SUPFAM" id="SSF48230">
    <property type="entry name" value="Chondroitin AC/alginate lyase"/>
    <property type="match status" value="1"/>
</dbReference>
<dbReference type="AlphaFoldDB" id="A0A923L3K2"/>
<dbReference type="GO" id="GO:0042597">
    <property type="term" value="C:periplasmic space"/>
    <property type="evidence" value="ECO:0007669"/>
    <property type="project" value="UniProtKB-SubCell"/>
</dbReference>
<evidence type="ECO:0000256" key="2">
    <source>
        <dbReference type="ARBA" id="ARBA00022729"/>
    </source>
</evidence>
<evidence type="ECO:0000313" key="7">
    <source>
        <dbReference type="EMBL" id="MBC5635725.1"/>
    </source>
</evidence>
<name>A0A923L3K2_9BACI</name>
<evidence type="ECO:0000256" key="3">
    <source>
        <dbReference type="ARBA" id="ARBA00022764"/>
    </source>
</evidence>
<organism evidence="7 8">
    <name type="scientific">Ornithinibacillus hominis</name>
    <dbReference type="NCBI Taxonomy" id="2763055"/>
    <lineage>
        <taxon>Bacteria</taxon>
        <taxon>Bacillati</taxon>
        <taxon>Bacillota</taxon>
        <taxon>Bacilli</taxon>
        <taxon>Bacillales</taxon>
        <taxon>Bacillaceae</taxon>
        <taxon>Ornithinibacillus</taxon>
    </lineage>
</organism>
<sequence>MQKSAKETLCLELKQAVPKYVEKVQYLTQHNNQFDYYQEIPIEKLIKTTKISHKSIEIADGILQNEFFFLGNLEKIQFGTEIDWNYQHSNAANTYQLYIQTLNVISYLCDAFVETKETIYLYKAYTLLLDWILYIKTDKHENLYKWVDHTVANRTLNIIYFFNLSKNEINIDESIIADILIQHGHFLYDDKNYVKNNHGIMVDRSLLVLSVFLNNHDESPRWFEKAKLRVRDAFLRDFSFQGVHLENSPAYHKMVKTMFEKIQGFLIEHNLTLGDDISEKLKMTKNYLKYILKPNGYLPTIGDTALSKLNVKKTFKSFHDSEAGITIMQSKNKNDLDSTWLSFICGYGSKTHKHRDDLSINLYYKGEDILVDSGQYNYDLYDKYRQYILSPQSHSTIIQKNKNYKIKPPHENKELIKTVNYSSNSLYDYVKGIHKGYDGFSLERSIIFFKPDIILIYDKVISNEVRIFQQNFNLAPHIEVLSKNREKVVCNSSNSKIVFKQFIKTGQVQQFNGDRETPRAVISEKFGKIIDNTQIVFSTKGSNVKFLTAILLDKGEKKLENVSVNEDNDVLTINIKGQKYSLVI</sequence>